<keyword evidence="5 7" id="KW-0963">Cytoplasm</keyword>
<dbReference type="FunFam" id="1.20.58.220:FF:000004">
    <property type="entry name" value="Phosphate-specific transport system accessory protein PhoU"/>
    <property type="match status" value="1"/>
</dbReference>
<evidence type="ECO:0000256" key="5">
    <source>
        <dbReference type="ARBA" id="ARBA00022490"/>
    </source>
</evidence>
<reference evidence="9" key="1">
    <citation type="submission" date="2020-10" db="EMBL/GenBank/DDBJ databases">
        <authorList>
            <person name="Gilroy R."/>
        </authorList>
    </citation>
    <scope>NUCLEOTIDE SEQUENCE</scope>
    <source>
        <strain evidence="9">ChiGjej1B1-24693</strain>
    </source>
</reference>
<evidence type="ECO:0000313" key="9">
    <source>
        <dbReference type="EMBL" id="HIT74085.1"/>
    </source>
</evidence>
<evidence type="ECO:0000256" key="6">
    <source>
        <dbReference type="ARBA" id="ARBA00022592"/>
    </source>
</evidence>
<comment type="subunit">
    <text evidence="3 7">Homodimer.</text>
</comment>
<feature type="domain" description="PhoU" evidence="8">
    <location>
        <begin position="122"/>
        <end position="203"/>
    </location>
</feature>
<evidence type="ECO:0000256" key="7">
    <source>
        <dbReference type="PIRNR" id="PIRNR003107"/>
    </source>
</evidence>
<comment type="function">
    <text evidence="7">Plays a role in the regulation of phosphate uptake.</text>
</comment>
<sequence>MRESYREQLDEILSDLVAMSERIATAVRRATRALLQVDRTEAEWVISSDEQIDQMRADIDARAFSLLALQAPVAGELRLLVATLRMVTEMERMGDLAAHVAKIARMRYPEPAVPEDLRGNFARMAEVAEAMVLGVGRALQEKDIDDAEAVQQRDDEMDDLRRSQFRLMLGDDWPHGVEAAVDVALLGRYYERIADHADAIARRLVYIVTGQLPEEDAVTSS</sequence>
<keyword evidence="4 7" id="KW-0813">Transport</keyword>
<dbReference type="Pfam" id="PF01895">
    <property type="entry name" value="PhoU"/>
    <property type="match status" value="2"/>
</dbReference>
<dbReference type="PANTHER" id="PTHR42930:SF3">
    <property type="entry name" value="PHOSPHATE-SPECIFIC TRANSPORT SYSTEM ACCESSORY PROTEIN PHOU"/>
    <property type="match status" value="1"/>
</dbReference>
<dbReference type="AlphaFoldDB" id="A0A9D1KL00"/>
<comment type="subcellular location">
    <subcellularLocation>
        <location evidence="1 7">Cytoplasm</location>
    </subcellularLocation>
</comment>
<dbReference type="GO" id="GO:0045936">
    <property type="term" value="P:negative regulation of phosphate metabolic process"/>
    <property type="evidence" value="ECO:0007669"/>
    <property type="project" value="InterPro"/>
</dbReference>
<feature type="domain" description="PhoU" evidence="8">
    <location>
        <begin position="18"/>
        <end position="103"/>
    </location>
</feature>
<dbReference type="InterPro" id="IPR038078">
    <property type="entry name" value="PhoU-like_sf"/>
</dbReference>
<comment type="caution">
    <text evidence="9">The sequence shown here is derived from an EMBL/GenBank/DDBJ whole genome shotgun (WGS) entry which is preliminary data.</text>
</comment>
<evidence type="ECO:0000256" key="2">
    <source>
        <dbReference type="ARBA" id="ARBA00008107"/>
    </source>
</evidence>
<dbReference type="InterPro" id="IPR026022">
    <property type="entry name" value="PhoU_dom"/>
</dbReference>
<comment type="similarity">
    <text evidence="2 7">Belongs to the PhoU family.</text>
</comment>
<dbReference type="GO" id="GO:0030643">
    <property type="term" value="P:intracellular phosphate ion homeostasis"/>
    <property type="evidence" value="ECO:0007669"/>
    <property type="project" value="InterPro"/>
</dbReference>
<evidence type="ECO:0000256" key="1">
    <source>
        <dbReference type="ARBA" id="ARBA00004496"/>
    </source>
</evidence>
<keyword evidence="6 7" id="KW-0592">Phosphate transport</keyword>
<name>A0A9D1KL00_9ACTN</name>
<reference evidence="9" key="2">
    <citation type="journal article" date="2021" name="PeerJ">
        <title>Extensive microbial diversity within the chicken gut microbiome revealed by metagenomics and culture.</title>
        <authorList>
            <person name="Gilroy R."/>
            <person name="Ravi A."/>
            <person name="Getino M."/>
            <person name="Pursley I."/>
            <person name="Horton D.L."/>
            <person name="Alikhan N.F."/>
            <person name="Baker D."/>
            <person name="Gharbi K."/>
            <person name="Hall N."/>
            <person name="Watson M."/>
            <person name="Adriaenssens E.M."/>
            <person name="Foster-Nyarko E."/>
            <person name="Jarju S."/>
            <person name="Secka A."/>
            <person name="Antonio M."/>
            <person name="Oren A."/>
            <person name="Chaudhuri R.R."/>
            <person name="La Ragione R."/>
            <person name="Hildebrand F."/>
            <person name="Pallen M.J."/>
        </authorList>
    </citation>
    <scope>NUCLEOTIDE SEQUENCE</scope>
    <source>
        <strain evidence="9">ChiGjej1B1-24693</strain>
    </source>
</reference>
<dbReference type="EMBL" id="DVLP01000022">
    <property type="protein sequence ID" value="HIT74085.1"/>
    <property type="molecule type" value="Genomic_DNA"/>
</dbReference>
<protein>
    <recommendedName>
        <fullName evidence="7">Phosphate-specific transport system accessory protein PhoU</fullName>
    </recommendedName>
</protein>
<dbReference type="NCBIfam" id="TIGR02135">
    <property type="entry name" value="phoU_full"/>
    <property type="match status" value="1"/>
</dbReference>
<organism evidence="9 10">
    <name type="scientific">Candidatus Avipropionibacterium avicola</name>
    <dbReference type="NCBI Taxonomy" id="2840701"/>
    <lineage>
        <taxon>Bacteria</taxon>
        <taxon>Bacillati</taxon>
        <taxon>Actinomycetota</taxon>
        <taxon>Actinomycetes</taxon>
        <taxon>Propionibacteriales</taxon>
        <taxon>Propionibacteriaceae</taxon>
        <taxon>Propionibacteriaceae incertae sedis</taxon>
        <taxon>Candidatus Avipropionibacterium</taxon>
    </lineage>
</organism>
<dbReference type="GO" id="GO:0006817">
    <property type="term" value="P:phosphate ion transport"/>
    <property type="evidence" value="ECO:0007669"/>
    <property type="project" value="UniProtKB-KW"/>
</dbReference>
<dbReference type="GO" id="GO:0005737">
    <property type="term" value="C:cytoplasm"/>
    <property type="evidence" value="ECO:0007669"/>
    <property type="project" value="UniProtKB-SubCell"/>
</dbReference>
<accession>A0A9D1KL00</accession>
<proteinExistence type="inferred from homology"/>
<dbReference type="SUPFAM" id="SSF109755">
    <property type="entry name" value="PhoU-like"/>
    <property type="match status" value="1"/>
</dbReference>
<evidence type="ECO:0000256" key="4">
    <source>
        <dbReference type="ARBA" id="ARBA00022448"/>
    </source>
</evidence>
<evidence type="ECO:0000256" key="3">
    <source>
        <dbReference type="ARBA" id="ARBA00011738"/>
    </source>
</evidence>
<evidence type="ECO:0000259" key="8">
    <source>
        <dbReference type="Pfam" id="PF01895"/>
    </source>
</evidence>
<dbReference type="PIRSF" id="PIRSF003107">
    <property type="entry name" value="PhoU"/>
    <property type="match status" value="1"/>
</dbReference>
<dbReference type="PANTHER" id="PTHR42930">
    <property type="entry name" value="PHOSPHATE-SPECIFIC TRANSPORT SYSTEM ACCESSORY PROTEIN PHOU"/>
    <property type="match status" value="1"/>
</dbReference>
<dbReference type="InterPro" id="IPR028366">
    <property type="entry name" value="PhoU"/>
</dbReference>
<dbReference type="Gene3D" id="1.20.58.220">
    <property type="entry name" value="Phosphate transport system protein phou homolog 2, domain 2"/>
    <property type="match status" value="1"/>
</dbReference>
<dbReference type="Proteomes" id="UP000886842">
    <property type="component" value="Unassembled WGS sequence"/>
</dbReference>
<gene>
    <name evidence="9" type="primary">phoU</name>
    <name evidence="9" type="ORF">IAA98_00695</name>
</gene>
<evidence type="ECO:0000313" key="10">
    <source>
        <dbReference type="Proteomes" id="UP000886842"/>
    </source>
</evidence>